<reference evidence="1 3" key="1">
    <citation type="submission" date="2015-11" db="EMBL/GenBank/DDBJ databases">
        <authorList>
            <person name="Zhang Y."/>
            <person name="Guo Z."/>
        </authorList>
    </citation>
    <scope>NUCLEOTIDE SEQUENCE [LARGE SCALE GENOMIC DNA]</scope>
    <source>
        <strain evidence="3">gdw1</strain>
        <strain evidence="1">Gdw1</strain>
    </source>
</reference>
<dbReference type="EMBL" id="LNZG01000001">
    <property type="protein sequence ID" value="ODA91226.1"/>
    <property type="molecule type" value="Genomic_DNA"/>
</dbReference>
<dbReference type="EMBL" id="LNZG01000001">
    <property type="protein sequence ID" value="ODA91231.1"/>
    <property type="molecule type" value="Genomic_DNA"/>
</dbReference>
<sequence length="68" mass="6718">MSLQRTAQALSDLVATELNTDVTAGSSVPLHEVTCLGVIAVVAATAMDIAAYDVASGAAALAVTTLSV</sequence>
<organism evidence="1 3">
    <name type="scientific">Leifsonia xyli subsp. xyli</name>
    <dbReference type="NCBI Taxonomy" id="59736"/>
    <lineage>
        <taxon>Bacteria</taxon>
        <taxon>Bacillati</taxon>
        <taxon>Actinomycetota</taxon>
        <taxon>Actinomycetes</taxon>
        <taxon>Micrococcales</taxon>
        <taxon>Microbacteriaceae</taxon>
        <taxon>Leifsonia</taxon>
    </lineage>
</organism>
<accession>A0A1E2SN01</accession>
<dbReference type="AlphaFoldDB" id="A0A1E2SN01"/>
<evidence type="ECO:0000313" key="2">
    <source>
        <dbReference type="EMBL" id="ODA91231.1"/>
    </source>
</evidence>
<evidence type="ECO:0000313" key="3">
    <source>
        <dbReference type="Proteomes" id="UP000094426"/>
    </source>
</evidence>
<proteinExistence type="predicted"/>
<comment type="caution">
    <text evidence="1">The sequence shown here is derived from an EMBL/GenBank/DDBJ whole genome shotgun (WGS) entry which is preliminary data.</text>
</comment>
<name>A0A1E2SN01_LEIXY</name>
<gene>
    <name evidence="1" type="ORF">ATY41_00550</name>
    <name evidence="2" type="ORF">ATY41_00575</name>
</gene>
<dbReference type="Proteomes" id="UP000094426">
    <property type="component" value="Unassembled WGS sequence"/>
</dbReference>
<dbReference type="RefSeq" id="WP_041767700.1">
    <property type="nucleotide sequence ID" value="NZ_LNZG01000001.1"/>
</dbReference>
<protein>
    <submittedName>
        <fullName evidence="1">Uncharacterized protein</fullName>
    </submittedName>
</protein>
<evidence type="ECO:0000313" key="1">
    <source>
        <dbReference type="EMBL" id="ODA91226.1"/>
    </source>
</evidence>